<dbReference type="SUPFAM" id="SSF57756">
    <property type="entry name" value="Retrovirus zinc finger-like domains"/>
    <property type="match status" value="1"/>
</dbReference>
<reference evidence="11 12" key="1">
    <citation type="journal article" date="2019" name="Nat. Ecol. Evol.">
        <title>Megaphylogeny resolves global patterns of mushroom evolution.</title>
        <authorList>
            <person name="Varga T."/>
            <person name="Krizsan K."/>
            <person name="Foldi C."/>
            <person name="Dima B."/>
            <person name="Sanchez-Garcia M."/>
            <person name="Sanchez-Ramirez S."/>
            <person name="Szollosi G.J."/>
            <person name="Szarkandi J.G."/>
            <person name="Papp V."/>
            <person name="Albert L."/>
            <person name="Andreopoulos W."/>
            <person name="Angelini C."/>
            <person name="Antonin V."/>
            <person name="Barry K.W."/>
            <person name="Bougher N.L."/>
            <person name="Buchanan P."/>
            <person name="Buyck B."/>
            <person name="Bense V."/>
            <person name="Catcheside P."/>
            <person name="Chovatia M."/>
            <person name="Cooper J."/>
            <person name="Damon W."/>
            <person name="Desjardin D."/>
            <person name="Finy P."/>
            <person name="Geml J."/>
            <person name="Haridas S."/>
            <person name="Hughes K."/>
            <person name="Justo A."/>
            <person name="Karasinski D."/>
            <person name="Kautmanova I."/>
            <person name="Kiss B."/>
            <person name="Kocsube S."/>
            <person name="Kotiranta H."/>
            <person name="LaButti K.M."/>
            <person name="Lechner B.E."/>
            <person name="Liimatainen K."/>
            <person name="Lipzen A."/>
            <person name="Lukacs Z."/>
            <person name="Mihaltcheva S."/>
            <person name="Morgado L.N."/>
            <person name="Niskanen T."/>
            <person name="Noordeloos M.E."/>
            <person name="Ohm R.A."/>
            <person name="Ortiz-Santana B."/>
            <person name="Ovrebo C."/>
            <person name="Racz N."/>
            <person name="Riley R."/>
            <person name="Savchenko A."/>
            <person name="Shiryaev A."/>
            <person name="Soop K."/>
            <person name="Spirin V."/>
            <person name="Szebenyi C."/>
            <person name="Tomsovsky M."/>
            <person name="Tulloss R.E."/>
            <person name="Uehling J."/>
            <person name="Grigoriev I.V."/>
            <person name="Vagvolgyi C."/>
            <person name="Papp T."/>
            <person name="Martin F.M."/>
            <person name="Miettinen O."/>
            <person name="Hibbett D.S."/>
            <person name="Nagy L.G."/>
        </authorList>
    </citation>
    <scope>NUCLEOTIDE SEQUENCE [LARGE SCALE GENOMIC DNA]</scope>
    <source>
        <strain evidence="11 12">CBS 121175</strain>
    </source>
</reference>
<dbReference type="GO" id="GO:0071038">
    <property type="term" value="P:TRAMP-dependent tRNA surveillance pathway"/>
    <property type="evidence" value="ECO:0007669"/>
    <property type="project" value="TreeGrafter"/>
</dbReference>
<evidence type="ECO:0000256" key="4">
    <source>
        <dbReference type="ARBA" id="ARBA00022737"/>
    </source>
</evidence>
<evidence type="ECO:0000256" key="2">
    <source>
        <dbReference type="ARBA" id="ARBA00022664"/>
    </source>
</evidence>
<dbReference type="STRING" id="230819.A0A5C3LJH7"/>
<sequence length="312" mass="35628">MKGHINATCPNRRGSGVRIGSRFLDCERCSSALHKTNECPTWWRIYAYLSDAGQSKVLARRKEKRLCKLGEGGEGYIGDDQWCYNCGNSGHLGDDCQEGNQPDYPREPSAFSYFNNCSGPFYDPEKERQEKEGSQRSSRRKESFMDLERVPDDVGRRGKDKAKSRLGKAMQNQAQDNDDGDDWFSKAMRPSDKSGLKKSKPISFSDSLRNSTHHFAHPQPPPAKSSLLDRLGDAVYQPEFNETSEPSQRKKRRSRKRKSSPEHDNGRGRAQEPAAKRHHDQRPSSNWRDRSESDRKNNGTNSHRPRYRGGYS</sequence>
<dbReference type="GO" id="GO:0071037">
    <property type="term" value="P:nuclear polyadenylation-dependent snRNA catabolic process"/>
    <property type="evidence" value="ECO:0007669"/>
    <property type="project" value="TreeGrafter"/>
</dbReference>
<accession>A0A5C3LJH7</accession>
<keyword evidence="12" id="KW-1185">Reference proteome</keyword>
<dbReference type="InterPro" id="IPR051644">
    <property type="entry name" value="TRAMP_AT-DNA-binding"/>
</dbReference>
<keyword evidence="3" id="KW-0479">Metal-binding</keyword>
<evidence type="ECO:0000313" key="11">
    <source>
        <dbReference type="EMBL" id="TFK28761.1"/>
    </source>
</evidence>
<feature type="region of interest" description="Disordered" evidence="9">
    <location>
        <begin position="120"/>
        <end position="312"/>
    </location>
</feature>
<gene>
    <name evidence="11" type="ORF">FA15DRAFT_664810</name>
</gene>
<dbReference type="GO" id="GO:0071031">
    <property type="term" value="P:nuclear mRNA surveillance of mRNA 3'-end processing"/>
    <property type="evidence" value="ECO:0007669"/>
    <property type="project" value="TreeGrafter"/>
</dbReference>
<dbReference type="Proteomes" id="UP000307440">
    <property type="component" value="Unassembled WGS sequence"/>
</dbReference>
<dbReference type="PROSITE" id="PS50158">
    <property type="entry name" value="ZF_CCHC"/>
    <property type="match status" value="1"/>
</dbReference>
<feature type="compositionally biased region" description="Basic and acidic residues" evidence="9">
    <location>
        <begin position="259"/>
        <end position="270"/>
    </location>
</feature>
<keyword evidence="7" id="KW-0539">Nucleus</keyword>
<proteinExistence type="predicted"/>
<feature type="compositionally biased region" description="Basic residues" evidence="9">
    <location>
        <begin position="249"/>
        <end position="258"/>
    </location>
</feature>
<feature type="compositionally biased region" description="Basic residues" evidence="9">
    <location>
        <begin position="303"/>
        <end position="312"/>
    </location>
</feature>
<evidence type="ECO:0000256" key="3">
    <source>
        <dbReference type="ARBA" id="ARBA00022723"/>
    </source>
</evidence>
<dbReference type="GO" id="GO:0031499">
    <property type="term" value="C:TRAMP complex"/>
    <property type="evidence" value="ECO:0007669"/>
    <property type="project" value="TreeGrafter"/>
</dbReference>
<dbReference type="GO" id="GO:0008270">
    <property type="term" value="F:zinc ion binding"/>
    <property type="evidence" value="ECO:0007669"/>
    <property type="project" value="UniProtKB-KW"/>
</dbReference>
<dbReference type="GO" id="GO:0003723">
    <property type="term" value="F:RNA binding"/>
    <property type="evidence" value="ECO:0007669"/>
    <property type="project" value="TreeGrafter"/>
</dbReference>
<dbReference type="GO" id="GO:0071035">
    <property type="term" value="P:nuclear polyadenylation-dependent rRNA catabolic process"/>
    <property type="evidence" value="ECO:0007669"/>
    <property type="project" value="TreeGrafter"/>
</dbReference>
<evidence type="ECO:0000256" key="7">
    <source>
        <dbReference type="ARBA" id="ARBA00023242"/>
    </source>
</evidence>
<protein>
    <recommendedName>
        <fullName evidence="10">CCHC-type domain-containing protein</fullName>
    </recommendedName>
</protein>
<evidence type="ECO:0000256" key="6">
    <source>
        <dbReference type="ARBA" id="ARBA00022833"/>
    </source>
</evidence>
<evidence type="ECO:0000256" key="9">
    <source>
        <dbReference type="SAM" id="MobiDB-lite"/>
    </source>
</evidence>
<dbReference type="SMART" id="SM00343">
    <property type="entry name" value="ZnF_C2HC"/>
    <property type="match status" value="2"/>
</dbReference>
<keyword evidence="4" id="KW-0677">Repeat</keyword>
<dbReference type="AlphaFoldDB" id="A0A5C3LJH7"/>
<evidence type="ECO:0000256" key="5">
    <source>
        <dbReference type="ARBA" id="ARBA00022771"/>
    </source>
</evidence>
<evidence type="ECO:0000259" key="10">
    <source>
        <dbReference type="PROSITE" id="PS50158"/>
    </source>
</evidence>
<evidence type="ECO:0000256" key="1">
    <source>
        <dbReference type="ARBA" id="ARBA00004123"/>
    </source>
</evidence>
<dbReference type="EMBL" id="ML210153">
    <property type="protein sequence ID" value="TFK28761.1"/>
    <property type="molecule type" value="Genomic_DNA"/>
</dbReference>
<dbReference type="InterPro" id="IPR001878">
    <property type="entry name" value="Znf_CCHC"/>
</dbReference>
<feature type="domain" description="CCHC-type" evidence="10">
    <location>
        <begin position="83"/>
        <end position="98"/>
    </location>
</feature>
<keyword evidence="6" id="KW-0862">Zinc</keyword>
<keyword evidence="2" id="KW-0507">mRNA processing</keyword>
<feature type="compositionally biased region" description="Basic and acidic residues" evidence="9">
    <location>
        <begin position="123"/>
        <end position="163"/>
    </location>
</feature>
<evidence type="ECO:0000313" key="12">
    <source>
        <dbReference type="Proteomes" id="UP000307440"/>
    </source>
</evidence>
<evidence type="ECO:0000256" key="8">
    <source>
        <dbReference type="PROSITE-ProRule" id="PRU00047"/>
    </source>
</evidence>
<dbReference type="InterPro" id="IPR036875">
    <property type="entry name" value="Znf_CCHC_sf"/>
</dbReference>
<dbReference type="OrthoDB" id="7608935at2759"/>
<keyword evidence="5 8" id="KW-0863">Zinc-finger</keyword>
<dbReference type="Gene3D" id="4.10.60.10">
    <property type="entry name" value="Zinc finger, CCHC-type"/>
    <property type="match status" value="1"/>
</dbReference>
<dbReference type="GO" id="GO:0071036">
    <property type="term" value="P:nuclear polyadenylation-dependent snoRNA catabolic process"/>
    <property type="evidence" value="ECO:0007669"/>
    <property type="project" value="TreeGrafter"/>
</dbReference>
<dbReference type="PANTHER" id="PTHR46543:SF1">
    <property type="entry name" value="ZINC FINGER CCHC DOMAIN-CONTAINING PROTEIN 7"/>
    <property type="match status" value="1"/>
</dbReference>
<name>A0A5C3LJH7_COPMA</name>
<comment type="subcellular location">
    <subcellularLocation>
        <location evidence="1">Nucleus</location>
    </subcellularLocation>
</comment>
<dbReference type="GO" id="GO:0006397">
    <property type="term" value="P:mRNA processing"/>
    <property type="evidence" value="ECO:0007669"/>
    <property type="project" value="UniProtKB-KW"/>
</dbReference>
<organism evidence="11 12">
    <name type="scientific">Coprinopsis marcescibilis</name>
    <name type="common">Agaric fungus</name>
    <name type="synonym">Psathyrella marcescibilis</name>
    <dbReference type="NCBI Taxonomy" id="230819"/>
    <lineage>
        <taxon>Eukaryota</taxon>
        <taxon>Fungi</taxon>
        <taxon>Dikarya</taxon>
        <taxon>Basidiomycota</taxon>
        <taxon>Agaricomycotina</taxon>
        <taxon>Agaricomycetes</taxon>
        <taxon>Agaricomycetidae</taxon>
        <taxon>Agaricales</taxon>
        <taxon>Agaricineae</taxon>
        <taxon>Psathyrellaceae</taxon>
        <taxon>Coprinopsis</taxon>
    </lineage>
</organism>
<dbReference type="PANTHER" id="PTHR46543">
    <property type="entry name" value="ZINC FINGER CCHC DOMAIN-CONTAINING PROTEIN 7"/>
    <property type="match status" value="1"/>
</dbReference>
<dbReference type="GO" id="GO:0071039">
    <property type="term" value="P:nuclear polyadenylation-dependent CUT catabolic process"/>
    <property type="evidence" value="ECO:0007669"/>
    <property type="project" value="TreeGrafter"/>
</dbReference>
<feature type="compositionally biased region" description="Basic and acidic residues" evidence="9">
    <location>
        <begin position="287"/>
        <end position="297"/>
    </location>
</feature>